<evidence type="ECO:0000313" key="8">
    <source>
        <dbReference type="EMBL" id="MEW9572424.1"/>
    </source>
</evidence>
<name>A0ABV3QFF9_9GAMM</name>
<dbReference type="RefSeq" id="WP_367854496.1">
    <property type="nucleotide sequence ID" value="NZ_JBFOHK010000003.1"/>
</dbReference>
<evidence type="ECO:0000256" key="3">
    <source>
        <dbReference type="ARBA" id="ARBA00022692"/>
    </source>
</evidence>
<accession>A0ABV3QFF9</accession>
<keyword evidence="5 6" id="KW-0472">Membrane</keyword>
<dbReference type="Proteomes" id="UP001556220">
    <property type="component" value="Unassembled WGS sequence"/>
</dbReference>
<dbReference type="InterPro" id="IPR051791">
    <property type="entry name" value="Pra-immunoreactive"/>
</dbReference>
<evidence type="ECO:0000256" key="1">
    <source>
        <dbReference type="ARBA" id="ARBA00004651"/>
    </source>
</evidence>
<evidence type="ECO:0000256" key="6">
    <source>
        <dbReference type="SAM" id="Phobius"/>
    </source>
</evidence>
<reference evidence="8 9" key="1">
    <citation type="submission" date="2024-06" db="EMBL/GenBank/DDBJ databases">
        <authorList>
            <person name="Woo H."/>
        </authorList>
    </citation>
    <scope>NUCLEOTIDE SEQUENCE [LARGE SCALE GENOMIC DNA]</scope>
    <source>
        <strain evidence="8 9">Si-c</strain>
    </source>
</reference>
<proteinExistence type="predicted"/>
<dbReference type="Pfam" id="PF06271">
    <property type="entry name" value="RDD"/>
    <property type="match status" value="1"/>
</dbReference>
<dbReference type="PANTHER" id="PTHR36115:SF6">
    <property type="entry name" value="PROLINE-RICH ANTIGEN HOMOLOG"/>
    <property type="match status" value="1"/>
</dbReference>
<keyword evidence="2" id="KW-1003">Cell membrane</keyword>
<evidence type="ECO:0000313" key="9">
    <source>
        <dbReference type="Proteomes" id="UP001556220"/>
    </source>
</evidence>
<organism evidence="8 9">
    <name type="scientific">Rhodanobacter lycopersici</name>
    <dbReference type="NCBI Taxonomy" id="3162487"/>
    <lineage>
        <taxon>Bacteria</taxon>
        <taxon>Pseudomonadati</taxon>
        <taxon>Pseudomonadota</taxon>
        <taxon>Gammaproteobacteria</taxon>
        <taxon>Lysobacterales</taxon>
        <taxon>Rhodanobacteraceae</taxon>
        <taxon>Rhodanobacter</taxon>
    </lineage>
</organism>
<keyword evidence="3 6" id="KW-0812">Transmembrane</keyword>
<sequence length="173" mass="18796">MESNPYAAPAAVVEDVGGNYADDLESRKASRGKRLGAAILDGLINLPWLGLFVGAGVMYYNAVRQGFPAPHTAGMLIFLGFLLMLGVFVVNCVMVHQSGQTIGKRMLDIAIVRTDGSRMGLLRYIFLRVVPVVLLGMIPLVGRFVGLIDPLLIFGKERRCLHDLIADTIVVDL</sequence>
<gene>
    <name evidence="8" type="ORF">ABQJ54_11745</name>
</gene>
<feature type="transmembrane region" description="Helical" evidence="6">
    <location>
        <begin position="72"/>
        <end position="96"/>
    </location>
</feature>
<keyword evidence="4 6" id="KW-1133">Transmembrane helix</keyword>
<dbReference type="InterPro" id="IPR010432">
    <property type="entry name" value="RDD"/>
</dbReference>
<feature type="transmembrane region" description="Helical" evidence="6">
    <location>
        <begin position="121"/>
        <end position="142"/>
    </location>
</feature>
<protein>
    <submittedName>
        <fullName evidence="8">RDD family protein</fullName>
    </submittedName>
</protein>
<comment type="subcellular location">
    <subcellularLocation>
        <location evidence="1">Cell membrane</location>
        <topology evidence="1">Multi-pass membrane protein</topology>
    </subcellularLocation>
</comment>
<dbReference type="EMBL" id="JBFOHK010000003">
    <property type="protein sequence ID" value="MEW9572424.1"/>
    <property type="molecule type" value="Genomic_DNA"/>
</dbReference>
<evidence type="ECO:0000259" key="7">
    <source>
        <dbReference type="Pfam" id="PF06271"/>
    </source>
</evidence>
<dbReference type="PANTHER" id="PTHR36115">
    <property type="entry name" value="PROLINE-RICH ANTIGEN HOMOLOG-RELATED"/>
    <property type="match status" value="1"/>
</dbReference>
<comment type="caution">
    <text evidence="8">The sequence shown here is derived from an EMBL/GenBank/DDBJ whole genome shotgun (WGS) entry which is preliminary data.</text>
</comment>
<evidence type="ECO:0000256" key="4">
    <source>
        <dbReference type="ARBA" id="ARBA00022989"/>
    </source>
</evidence>
<keyword evidence="9" id="KW-1185">Reference proteome</keyword>
<feature type="domain" description="RDD" evidence="7">
    <location>
        <begin position="29"/>
        <end position="166"/>
    </location>
</feature>
<feature type="transmembrane region" description="Helical" evidence="6">
    <location>
        <begin position="35"/>
        <end position="60"/>
    </location>
</feature>
<evidence type="ECO:0000256" key="2">
    <source>
        <dbReference type="ARBA" id="ARBA00022475"/>
    </source>
</evidence>
<evidence type="ECO:0000256" key="5">
    <source>
        <dbReference type="ARBA" id="ARBA00023136"/>
    </source>
</evidence>